<sequence length="163" mass="19121">MANDKLEAMFESWQQSYADYQGIRNDMPPLPTGVKFPKPDKESLEKKKLWEEGRITKDEYRVYVLGCLTKHRAQLRVLKQKREEKEAEMRKKEGKETVADVREKEWEKGFRSGWRQAFRIGRGVENAEEFEAMMEKVHVEELLEELLKDAADAERDAAGGQQQ</sequence>
<name>A0A4U7B448_9PEZI</name>
<dbReference type="AlphaFoldDB" id="A0A4U7B448"/>
<comment type="caution">
    <text evidence="2">The sequence shown here is derived from an EMBL/GenBank/DDBJ whole genome shotgun (WGS) entry which is preliminary data.</text>
</comment>
<protein>
    <submittedName>
        <fullName evidence="2">Uncharacterized protein</fullName>
    </submittedName>
</protein>
<evidence type="ECO:0000313" key="3">
    <source>
        <dbReference type="Proteomes" id="UP000308133"/>
    </source>
</evidence>
<proteinExistence type="predicted"/>
<gene>
    <name evidence="2" type="ORF">C1H76_3082</name>
</gene>
<dbReference type="Proteomes" id="UP000308133">
    <property type="component" value="Unassembled WGS sequence"/>
</dbReference>
<feature type="coiled-coil region" evidence="1">
    <location>
        <begin position="68"/>
        <end position="95"/>
    </location>
</feature>
<evidence type="ECO:0000313" key="2">
    <source>
        <dbReference type="EMBL" id="TKX24475.1"/>
    </source>
</evidence>
<reference evidence="2 3" key="1">
    <citation type="submission" date="2018-02" db="EMBL/GenBank/DDBJ databases">
        <title>Draft genome sequences of Elsinoe sp., causing black scab on jojoba.</title>
        <authorList>
            <person name="Stodart B."/>
            <person name="Jeffress S."/>
            <person name="Ash G."/>
            <person name="Arun Chinnappa K."/>
        </authorList>
    </citation>
    <scope>NUCLEOTIDE SEQUENCE [LARGE SCALE GENOMIC DNA]</scope>
    <source>
        <strain evidence="2 3">Hillstone_2</strain>
    </source>
</reference>
<organism evidence="2 3">
    <name type="scientific">Elsinoe australis</name>
    <dbReference type="NCBI Taxonomy" id="40998"/>
    <lineage>
        <taxon>Eukaryota</taxon>
        <taxon>Fungi</taxon>
        <taxon>Dikarya</taxon>
        <taxon>Ascomycota</taxon>
        <taxon>Pezizomycotina</taxon>
        <taxon>Dothideomycetes</taxon>
        <taxon>Dothideomycetidae</taxon>
        <taxon>Myriangiales</taxon>
        <taxon>Elsinoaceae</taxon>
        <taxon>Elsinoe</taxon>
    </lineage>
</organism>
<feature type="coiled-coil region" evidence="1">
    <location>
        <begin position="136"/>
        <end position="163"/>
    </location>
</feature>
<keyword evidence="1" id="KW-0175">Coiled coil</keyword>
<evidence type="ECO:0000256" key="1">
    <source>
        <dbReference type="SAM" id="Coils"/>
    </source>
</evidence>
<dbReference type="EMBL" id="PTQR01000039">
    <property type="protein sequence ID" value="TKX24475.1"/>
    <property type="molecule type" value="Genomic_DNA"/>
</dbReference>
<accession>A0A4U7B448</accession>